<name>A0A9X2BU98_9PROT</name>
<feature type="compositionally biased region" description="Pro residues" evidence="1">
    <location>
        <begin position="174"/>
        <end position="190"/>
    </location>
</feature>
<keyword evidence="2" id="KW-1133">Transmembrane helix</keyword>
<dbReference type="EMBL" id="JALPRX010000019">
    <property type="protein sequence ID" value="MCK8783821.1"/>
    <property type="molecule type" value="Genomic_DNA"/>
</dbReference>
<accession>A0A9X2BU98</accession>
<feature type="domain" description="SPOR" evidence="3">
    <location>
        <begin position="201"/>
        <end position="285"/>
    </location>
</feature>
<dbReference type="Proteomes" id="UP001139516">
    <property type="component" value="Unassembled WGS sequence"/>
</dbReference>
<proteinExistence type="predicted"/>
<feature type="compositionally biased region" description="Low complexity" evidence="1">
    <location>
        <begin position="191"/>
        <end position="202"/>
    </location>
</feature>
<keyword evidence="2" id="KW-0472">Membrane</keyword>
<protein>
    <submittedName>
        <fullName evidence="4">SPOR domain-containing protein</fullName>
    </submittedName>
</protein>
<comment type="caution">
    <text evidence="4">The sequence shown here is derived from an EMBL/GenBank/DDBJ whole genome shotgun (WGS) entry which is preliminary data.</text>
</comment>
<dbReference type="InterPro" id="IPR007730">
    <property type="entry name" value="SPOR-like_dom"/>
</dbReference>
<gene>
    <name evidence="4" type="ORF">M0638_05425</name>
</gene>
<dbReference type="AlphaFoldDB" id="A0A9X2BU98"/>
<dbReference type="Gene3D" id="3.30.70.1070">
    <property type="entry name" value="Sporulation related repeat"/>
    <property type="match status" value="1"/>
</dbReference>
<organism evidence="4 5">
    <name type="scientific">Roseomonas acroporae</name>
    <dbReference type="NCBI Taxonomy" id="2937791"/>
    <lineage>
        <taxon>Bacteria</taxon>
        <taxon>Pseudomonadati</taxon>
        <taxon>Pseudomonadota</taxon>
        <taxon>Alphaproteobacteria</taxon>
        <taxon>Acetobacterales</taxon>
        <taxon>Roseomonadaceae</taxon>
        <taxon>Roseomonas</taxon>
    </lineage>
</organism>
<evidence type="ECO:0000259" key="3">
    <source>
        <dbReference type="PROSITE" id="PS51724"/>
    </source>
</evidence>
<evidence type="ECO:0000313" key="5">
    <source>
        <dbReference type="Proteomes" id="UP001139516"/>
    </source>
</evidence>
<keyword evidence="5" id="KW-1185">Reference proteome</keyword>
<feature type="region of interest" description="Disordered" evidence="1">
    <location>
        <begin position="170"/>
        <end position="202"/>
    </location>
</feature>
<evidence type="ECO:0000256" key="2">
    <source>
        <dbReference type="SAM" id="Phobius"/>
    </source>
</evidence>
<dbReference type="InterPro" id="IPR036680">
    <property type="entry name" value="SPOR-like_sf"/>
</dbReference>
<keyword evidence="2" id="KW-0812">Transmembrane</keyword>
<reference evidence="4" key="1">
    <citation type="submission" date="2022-04" db="EMBL/GenBank/DDBJ databases">
        <title>Roseomonas acroporae sp. nov., isolated from coral Acropora digitifera.</title>
        <authorList>
            <person name="Sun H."/>
        </authorList>
    </citation>
    <scope>NUCLEOTIDE SEQUENCE</scope>
    <source>
        <strain evidence="4">NAR14</strain>
    </source>
</reference>
<dbReference type="PROSITE" id="PS51724">
    <property type="entry name" value="SPOR"/>
    <property type="match status" value="1"/>
</dbReference>
<dbReference type="Pfam" id="PF05036">
    <property type="entry name" value="SPOR"/>
    <property type="match status" value="1"/>
</dbReference>
<sequence length="285" mass="28510">MSDVLIPSYRVRPEPGGPPWRLIGIAGGVLGLVAVGGLAVWGLAGGHGGGDGVRVIEADPRPLKIRPEDPGGLRVANQDEIIYDRRPRDAAPVPRGMAPEPELPQIDRLRAQFAPQVAAPQIPATPAVTPGPVAPPAMAAAPAAEPPALAAGQAPAPASLVPASPVPAGISPASPAPASPAPAGPAPAGPAPAAAPAATAPTPGGRVHIQLGALNSEEAARGEWAKLSGRLPELLGGRRPAITRLEREGQPTLWRLRAGGFADAAAGRAACEQVRSRGGACSVIP</sequence>
<dbReference type="RefSeq" id="WP_248665946.1">
    <property type="nucleotide sequence ID" value="NZ_JALPRX010000019.1"/>
</dbReference>
<dbReference type="GO" id="GO:0042834">
    <property type="term" value="F:peptidoglycan binding"/>
    <property type="evidence" value="ECO:0007669"/>
    <property type="project" value="InterPro"/>
</dbReference>
<feature type="transmembrane region" description="Helical" evidence="2">
    <location>
        <begin position="20"/>
        <end position="44"/>
    </location>
</feature>
<evidence type="ECO:0000256" key="1">
    <source>
        <dbReference type="SAM" id="MobiDB-lite"/>
    </source>
</evidence>
<evidence type="ECO:0000313" key="4">
    <source>
        <dbReference type="EMBL" id="MCK8783821.1"/>
    </source>
</evidence>
<dbReference type="SUPFAM" id="SSF110997">
    <property type="entry name" value="Sporulation related repeat"/>
    <property type="match status" value="1"/>
</dbReference>